<evidence type="ECO:0000313" key="2">
    <source>
        <dbReference type="Proteomes" id="UP000324800"/>
    </source>
</evidence>
<reference evidence="1 2" key="1">
    <citation type="submission" date="2019-03" db="EMBL/GenBank/DDBJ databases">
        <title>Single cell metagenomics reveals metabolic interactions within the superorganism composed of flagellate Streblomastix strix and complex community of Bacteroidetes bacteria on its surface.</title>
        <authorList>
            <person name="Treitli S.C."/>
            <person name="Kolisko M."/>
            <person name="Husnik F."/>
            <person name="Keeling P."/>
            <person name="Hampl V."/>
        </authorList>
    </citation>
    <scope>NUCLEOTIDE SEQUENCE [LARGE SCALE GENOMIC DNA]</scope>
    <source>
        <strain evidence="1">ST1C</strain>
    </source>
</reference>
<comment type="caution">
    <text evidence="1">The sequence shown here is derived from an EMBL/GenBank/DDBJ whole genome shotgun (WGS) entry which is preliminary data.</text>
</comment>
<gene>
    <name evidence="1" type="ORF">EZS28_020027</name>
</gene>
<dbReference type="Proteomes" id="UP000324800">
    <property type="component" value="Unassembled WGS sequence"/>
</dbReference>
<dbReference type="AlphaFoldDB" id="A0A5J4VQ27"/>
<organism evidence="1 2">
    <name type="scientific">Streblomastix strix</name>
    <dbReference type="NCBI Taxonomy" id="222440"/>
    <lineage>
        <taxon>Eukaryota</taxon>
        <taxon>Metamonada</taxon>
        <taxon>Preaxostyla</taxon>
        <taxon>Oxymonadida</taxon>
        <taxon>Streblomastigidae</taxon>
        <taxon>Streblomastix</taxon>
    </lineage>
</organism>
<dbReference type="EMBL" id="SNRW01005756">
    <property type="protein sequence ID" value="KAA6384449.1"/>
    <property type="molecule type" value="Genomic_DNA"/>
</dbReference>
<sequence length="171" mass="19973">MISYSEIKSLLYAKEWTKKLDERIWWDYERKKKSGGTGCSRELRLLLDEIGISKKYAGSTVHHAMMTKQQDECATQEEVNEANRHAQDRILVIHYPNKRCYNKGSWFSSNPLVATPQAQVPRLARLVAVRRDYLKRNNQKCAMKKKCRHEEQHFILSDLAHISPVSKQTVL</sequence>
<accession>A0A5J4VQ27</accession>
<name>A0A5J4VQ27_9EUKA</name>
<evidence type="ECO:0000313" key="1">
    <source>
        <dbReference type="EMBL" id="KAA6384449.1"/>
    </source>
</evidence>
<protein>
    <submittedName>
        <fullName evidence="1">Uncharacterized protein</fullName>
    </submittedName>
</protein>
<proteinExistence type="predicted"/>